<dbReference type="EMBL" id="BARS01041132">
    <property type="protein sequence ID" value="GAG41684.1"/>
    <property type="molecule type" value="Genomic_DNA"/>
</dbReference>
<feature type="non-terminal residue" evidence="1">
    <location>
        <position position="253"/>
    </location>
</feature>
<comment type="caution">
    <text evidence="1">The sequence shown here is derived from an EMBL/GenBank/DDBJ whole genome shotgun (WGS) entry which is preliminary data.</text>
</comment>
<name>X0XER6_9ZZZZ</name>
<sequence length="253" mass="27392">SPNHPGGQCGLARATRADTDTDWSFGSVYEVDVRTANDEHYHSAYWTPNGVVISRGDGPVRNMLSLWTCDDWDNYATANWTEYRGQGLGADDALPAIGRQPVGGCAHGSDTNKFYVGSDLDYDPIAEVTVPSTPTDGLSLRWIWGAHWAGRDRDNANKMTGWLSFTPHRNTPESPIVTGGTPNPVDEPDEASAGRVIVSLDGGTFAPIARLPSTTLSQNPIFQFGDDIVTLPKGESSDYAFSIPVPDTIHRLT</sequence>
<feature type="non-terminal residue" evidence="1">
    <location>
        <position position="1"/>
    </location>
</feature>
<evidence type="ECO:0000313" key="1">
    <source>
        <dbReference type="EMBL" id="GAG41684.1"/>
    </source>
</evidence>
<gene>
    <name evidence="1" type="ORF">S01H1_62605</name>
</gene>
<proteinExistence type="predicted"/>
<accession>X0XER6</accession>
<dbReference type="AlphaFoldDB" id="X0XER6"/>
<reference evidence="1" key="1">
    <citation type="journal article" date="2014" name="Front. Microbiol.">
        <title>High frequency of phylogenetically diverse reductive dehalogenase-homologous genes in deep subseafloor sedimentary metagenomes.</title>
        <authorList>
            <person name="Kawai M."/>
            <person name="Futagami T."/>
            <person name="Toyoda A."/>
            <person name="Takaki Y."/>
            <person name="Nishi S."/>
            <person name="Hori S."/>
            <person name="Arai W."/>
            <person name="Tsubouchi T."/>
            <person name="Morono Y."/>
            <person name="Uchiyama I."/>
            <person name="Ito T."/>
            <person name="Fujiyama A."/>
            <person name="Inagaki F."/>
            <person name="Takami H."/>
        </authorList>
    </citation>
    <scope>NUCLEOTIDE SEQUENCE</scope>
    <source>
        <strain evidence="1">Expedition CK06-06</strain>
    </source>
</reference>
<protein>
    <submittedName>
        <fullName evidence="1">Uncharacterized protein</fullName>
    </submittedName>
</protein>
<organism evidence="1">
    <name type="scientific">marine sediment metagenome</name>
    <dbReference type="NCBI Taxonomy" id="412755"/>
    <lineage>
        <taxon>unclassified sequences</taxon>
        <taxon>metagenomes</taxon>
        <taxon>ecological metagenomes</taxon>
    </lineage>
</organism>